<comment type="caution">
    <text evidence="7">The sequence shown here is derived from an EMBL/GenBank/DDBJ whole genome shotgun (WGS) entry which is preliminary data.</text>
</comment>
<dbReference type="PANTHER" id="PTHR48012">
    <property type="entry name" value="STERILE20-LIKE KINASE, ISOFORM B-RELATED"/>
    <property type="match status" value="1"/>
</dbReference>
<dbReference type="OrthoDB" id="8693905at2759"/>
<dbReference type="Proteomes" id="UP000242450">
    <property type="component" value="Chromosome 33"/>
</dbReference>
<dbReference type="PROSITE" id="PS50011">
    <property type="entry name" value="PROTEIN_KINASE_DOM"/>
    <property type="match status" value="1"/>
</dbReference>
<dbReference type="PANTHER" id="PTHR48012:SF14">
    <property type="entry name" value="STE20_SPS1-RELATED PROLINE-ALANINE-RICH PROTEIN KINASE"/>
    <property type="match status" value="1"/>
</dbReference>
<dbReference type="SMART" id="SM00220">
    <property type="entry name" value="S_TKc"/>
    <property type="match status" value="1"/>
</dbReference>
<dbReference type="GO" id="GO:0005829">
    <property type="term" value="C:cytosol"/>
    <property type="evidence" value="ECO:0007669"/>
    <property type="project" value="TreeGrafter"/>
</dbReference>
<dbReference type="InterPro" id="IPR050629">
    <property type="entry name" value="STE20/SPS1-PAK"/>
</dbReference>
<dbReference type="EMBL" id="MKHE01000033">
    <property type="protein sequence ID" value="OWJ99942.1"/>
    <property type="molecule type" value="Genomic_DNA"/>
</dbReference>
<protein>
    <submittedName>
        <fullName evidence="7">STK39</fullName>
    </submittedName>
</protein>
<name>A0A212C1R6_CEREH</name>
<keyword evidence="4" id="KW-0418">Kinase</keyword>
<dbReference type="InterPro" id="IPR011009">
    <property type="entry name" value="Kinase-like_dom_sf"/>
</dbReference>
<gene>
    <name evidence="7" type="ORF">Celaphus_00015809</name>
</gene>
<evidence type="ECO:0000256" key="4">
    <source>
        <dbReference type="ARBA" id="ARBA00022777"/>
    </source>
</evidence>
<keyword evidence="3" id="KW-0547">Nucleotide-binding</keyword>
<evidence type="ECO:0000256" key="2">
    <source>
        <dbReference type="ARBA" id="ARBA00022527"/>
    </source>
</evidence>
<keyword evidence="2" id="KW-0723">Serine/threonine-protein kinase</keyword>
<dbReference type="GO" id="GO:0005524">
    <property type="term" value="F:ATP binding"/>
    <property type="evidence" value="ECO:0007669"/>
    <property type="project" value="UniProtKB-KW"/>
</dbReference>
<dbReference type="InterPro" id="IPR000719">
    <property type="entry name" value="Prot_kinase_dom"/>
</dbReference>
<keyword evidence="4" id="KW-0808">Transferase</keyword>
<evidence type="ECO:0000256" key="5">
    <source>
        <dbReference type="ARBA" id="ARBA00022840"/>
    </source>
</evidence>
<proteinExistence type="inferred from homology"/>
<dbReference type="GO" id="GO:0004674">
    <property type="term" value="F:protein serine/threonine kinase activity"/>
    <property type="evidence" value="ECO:0007669"/>
    <property type="project" value="UniProtKB-KW"/>
</dbReference>
<dbReference type="GO" id="GO:0035556">
    <property type="term" value="P:intracellular signal transduction"/>
    <property type="evidence" value="ECO:0007669"/>
    <property type="project" value="TreeGrafter"/>
</dbReference>
<comment type="similarity">
    <text evidence="1">Belongs to the protein kinase superfamily. STE Ser/Thr protein kinase family. STE20 subfamily.</text>
</comment>
<dbReference type="AlphaFoldDB" id="A0A212C1R6"/>
<evidence type="ECO:0000313" key="8">
    <source>
        <dbReference type="Proteomes" id="UP000242450"/>
    </source>
</evidence>
<reference evidence="7 8" key="1">
    <citation type="journal article" date="2018" name="Mol. Genet. Genomics">
        <title>The red deer Cervus elaphus genome CerEla1.0: sequencing, annotating, genes, and chromosomes.</title>
        <authorList>
            <person name="Bana N.A."/>
            <person name="Nyiri A."/>
            <person name="Nagy J."/>
            <person name="Frank K."/>
            <person name="Nagy T."/>
            <person name="Steger V."/>
            <person name="Schiller M."/>
            <person name="Lakatos P."/>
            <person name="Sugar L."/>
            <person name="Horn P."/>
            <person name="Barta E."/>
            <person name="Orosz L."/>
        </authorList>
    </citation>
    <scope>NUCLEOTIDE SEQUENCE [LARGE SCALE GENOMIC DNA]</scope>
    <source>
        <strain evidence="7">Hungarian</strain>
    </source>
</reference>
<dbReference type="SUPFAM" id="SSF56112">
    <property type="entry name" value="Protein kinase-like (PK-like)"/>
    <property type="match status" value="1"/>
</dbReference>
<dbReference type="Pfam" id="PF00069">
    <property type="entry name" value="Pkinase"/>
    <property type="match status" value="1"/>
</dbReference>
<feature type="non-terminal residue" evidence="7">
    <location>
        <position position="175"/>
    </location>
</feature>
<evidence type="ECO:0000259" key="6">
    <source>
        <dbReference type="PROSITE" id="PS50011"/>
    </source>
</evidence>
<dbReference type="Gene3D" id="3.30.200.20">
    <property type="entry name" value="Phosphorylase Kinase, domain 1"/>
    <property type="match status" value="1"/>
</dbReference>
<sequence>MFSEITGAKYLKEIQAMSQCSHPNVVTYYTSFVVKDELWLVMKLLSGGSMLDIIKYIVNRGEHKNGVLEEAIIATILKEVLEGLDYLHRNGQIHRDLKAGNILLGEDGSVQIAGKADKDKAYSLLIYGNDILFSGRNTMVLISITLSSAWHVAGVDELLANVICAVLAGFAHIST</sequence>
<dbReference type="Gene3D" id="1.10.510.10">
    <property type="entry name" value="Transferase(Phosphotransferase) domain 1"/>
    <property type="match status" value="1"/>
</dbReference>
<feature type="domain" description="Protein kinase" evidence="6">
    <location>
        <begin position="1"/>
        <end position="175"/>
    </location>
</feature>
<evidence type="ECO:0000256" key="1">
    <source>
        <dbReference type="ARBA" id="ARBA00008874"/>
    </source>
</evidence>
<organism evidence="7 8">
    <name type="scientific">Cervus elaphus hippelaphus</name>
    <name type="common">European red deer</name>
    <dbReference type="NCBI Taxonomy" id="46360"/>
    <lineage>
        <taxon>Eukaryota</taxon>
        <taxon>Metazoa</taxon>
        <taxon>Chordata</taxon>
        <taxon>Craniata</taxon>
        <taxon>Vertebrata</taxon>
        <taxon>Euteleostomi</taxon>
        <taxon>Mammalia</taxon>
        <taxon>Eutheria</taxon>
        <taxon>Laurasiatheria</taxon>
        <taxon>Artiodactyla</taxon>
        <taxon>Ruminantia</taxon>
        <taxon>Pecora</taxon>
        <taxon>Cervidae</taxon>
        <taxon>Cervinae</taxon>
        <taxon>Cervus</taxon>
    </lineage>
</organism>
<evidence type="ECO:0000256" key="3">
    <source>
        <dbReference type="ARBA" id="ARBA00022741"/>
    </source>
</evidence>
<dbReference type="GO" id="GO:0010820">
    <property type="term" value="P:positive regulation of T cell chemotaxis"/>
    <property type="evidence" value="ECO:0007669"/>
    <property type="project" value="TreeGrafter"/>
</dbReference>
<evidence type="ECO:0000313" key="7">
    <source>
        <dbReference type="EMBL" id="OWJ99942.1"/>
    </source>
</evidence>
<accession>A0A212C1R6</accession>
<keyword evidence="8" id="KW-1185">Reference proteome</keyword>
<keyword evidence="5" id="KW-0067">ATP-binding</keyword>